<protein>
    <submittedName>
        <fullName evidence="2">Uncharacterized protein</fullName>
    </submittedName>
</protein>
<reference evidence="2" key="1">
    <citation type="submission" date="2021-03" db="EMBL/GenBank/DDBJ databases">
        <title>Draft genome sequence of rust myrtle Austropuccinia psidii MF-1, a brazilian biotype.</title>
        <authorList>
            <person name="Quecine M.C."/>
            <person name="Pachon D.M.R."/>
            <person name="Bonatelli M.L."/>
            <person name="Correr F.H."/>
            <person name="Franceschini L.M."/>
            <person name="Leite T.F."/>
            <person name="Margarido G.R.A."/>
            <person name="Almeida C.A."/>
            <person name="Ferrarezi J.A."/>
            <person name="Labate C.A."/>
        </authorList>
    </citation>
    <scope>NUCLEOTIDE SEQUENCE</scope>
    <source>
        <strain evidence="2">MF-1</strain>
    </source>
</reference>
<proteinExistence type="predicted"/>
<organism evidence="2 3">
    <name type="scientific">Austropuccinia psidii MF-1</name>
    <dbReference type="NCBI Taxonomy" id="1389203"/>
    <lineage>
        <taxon>Eukaryota</taxon>
        <taxon>Fungi</taxon>
        <taxon>Dikarya</taxon>
        <taxon>Basidiomycota</taxon>
        <taxon>Pucciniomycotina</taxon>
        <taxon>Pucciniomycetes</taxon>
        <taxon>Pucciniales</taxon>
        <taxon>Sphaerophragmiaceae</taxon>
        <taxon>Austropuccinia</taxon>
    </lineage>
</organism>
<comment type="caution">
    <text evidence="2">The sequence shown here is derived from an EMBL/GenBank/DDBJ whole genome shotgun (WGS) entry which is preliminary data.</text>
</comment>
<evidence type="ECO:0000256" key="1">
    <source>
        <dbReference type="SAM" id="MobiDB-lite"/>
    </source>
</evidence>
<dbReference type="Proteomes" id="UP000765509">
    <property type="component" value="Unassembled WGS sequence"/>
</dbReference>
<accession>A0A9Q3HD58</accession>
<sequence length="225" mass="24210">MSSKLTEPTESSPSALPPFVLCGSAVLSQLASPSMASSGNFVPSQTYDGYKAAEVLDPVCTEFLAKGKDCFEHYNPRSSKCHYCYVGKKPCHCTRLQASNFRRYLWSKKDGPFGKGFPVSEAPTPDVTGSRKRGVASWTNVGGPIPPTLATVPNSLPATSTSSSHAGPALTQAVRPSPIQQPRNSPIINSQQLQPMASSIGRRDGFPPLPFPAAQVFQRRDCWPI</sequence>
<gene>
    <name evidence="2" type="ORF">O181_037470</name>
</gene>
<name>A0A9Q3HD58_9BASI</name>
<dbReference type="EMBL" id="AVOT02014361">
    <property type="protein sequence ID" value="MBW0497755.1"/>
    <property type="molecule type" value="Genomic_DNA"/>
</dbReference>
<evidence type="ECO:0000313" key="3">
    <source>
        <dbReference type="Proteomes" id="UP000765509"/>
    </source>
</evidence>
<keyword evidence="3" id="KW-1185">Reference proteome</keyword>
<evidence type="ECO:0000313" key="2">
    <source>
        <dbReference type="EMBL" id="MBW0497755.1"/>
    </source>
</evidence>
<feature type="region of interest" description="Disordered" evidence="1">
    <location>
        <begin position="117"/>
        <end position="148"/>
    </location>
</feature>
<dbReference type="AlphaFoldDB" id="A0A9Q3HD58"/>